<proteinExistence type="predicted"/>
<dbReference type="EMBL" id="SNYC01000004">
    <property type="protein sequence ID" value="TDQ09211.1"/>
    <property type="molecule type" value="Genomic_DNA"/>
</dbReference>
<dbReference type="AlphaFoldDB" id="A0A4R6SV19"/>
<evidence type="ECO:0000313" key="1">
    <source>
        <dbReference type="EMBL" id="TDQ09211.1"/>
    </source>
</evidence>
<evidence type="ECO:0000313" key="2">
    <source>
        <dbReference type="Proteomes" id="UP000295620"/>
    </source>
</evidence>
<protein>
    <submittedName>
        <fullName evidence="1">Uncharacterized protein</fullName>
    </submittedName>
</protein>
<reference evidence="1 2" key="1">
    <citation type="submission" date="2019-03" db="EMBL/GenBank/DDBJ databases">
        <title>Genomic Encyclopedia of Archaeal and Bacterial Type Strains, Phase II (KMG-II): from individual species to whole genera.</title>
        <authorList>
            <person name="Goeker M."/>
        </authorList>
    </citation>
    <scope>NUCLEOTIDE SEQUENCE [LARGE SCALE GENOMIC DNA]</scope>
    <source>
        <strain evidence="1 2">DSM 19035</strain>
    </source>
</reference>
<name>A0A4R6SV19_9SPHI</name>
<gene>
    <name evidence="1" type="ORF">ATK78_1365</name>
</gene>
<organism evidence="1 2">
    <name type="scientific">Pedobacter metabolipauper</name>
    <dbReference type="NCBI Taxonomy" id="425513"/>
    <lineage>
        <taxon>Bacteria</taxon>
        <taxon>Pseudomonadati</taxon>
        <taxon>Bacteroidota</taxon>
        <taxon>Sphingobacteriia</taxon>
        <taxon>Sphingobacteriales</taxon>
        <taxon>Sphingobacteriaceae</taxon>
        <taxon>Pedobacter</taxon>
    </lineage>
</organism>
<comment type="caution">
    <text evidence="1">The sequence shown here is derived from an EMBL/GenBank/DDBJ whole genome shotgun (WGS) entry which is preliminary data.</text>
</comment>
<accession>A0A4R6SV19</accession>
<keyword evidence="2" id="KW-1185">Reference proteome</keyword>
<dbReference type="Proteomes" id="UP000295620">
    <property type="component" value="Unassembled WGS sequence"/>
</dbReference>
<sequence>MILLITSAAYAQKVDSVKLKQLNLQKKLNSDPEKASQINTIQEAYKLEVELVLANKLLSSKEKLEKIQVLVEEKNKKFRAVLTGVQKDTYKPVVKPVTSASGNLIH</sequence>